<dbReference type="GeneID" id="28801151"/>
<keyword evidence="2" id="KW-1185">Reference proteome</keyword>
<sequence>MTAPFPEGPYDLNASQYSILEWIEIPDPADSTRRFRVNMTFLLSNYNCTFGAGCPGIKPQIENGRHDAGCCVQGAGYHGPEDVANVAKWFKKLTFKDMPEDKLRHAREHGWSVSNASGEPYKTRKLNGACIFANEKSDDPDAPPSGCAFHHLANRLGVSHVEVKPTTCWQVPLLVGEYGGETSAQPDHDLITITAQGRGEWGGVYPDDYSDLDQVTDGRYLGWWCTDTPDAYNGKQKAYVYFETELRKIMGDPAYEQLARVAVAYGKRRSQMPGERVNGGAPTVATVQSLVASLKAKQKA</sequence>
<dbReference type="InterPro" id="IPR021458">
    <property type="entry name" value="Rv0495c"/>
</dbReference>
<name>A0A0K0NLF2_9CAUD</name>
<protein>
    <submittedName>
        <fullName evidence="1">Uncharacterized protein</fullName>
    </submittedName>
</protein>
<evidence type="ECO:0000313" key="2">
    <source>
        <dbReference type="Proteomes" id="UP000203886"/>
    </source>
</evidence>
<dbReference type="KEGG" id="vg:28801151"/>
<dbReference type="RefSeq" id="YP_009273583.1">
    <property type="nucleotide sequence ID" value="NC_030906.1"/>
</dbReference>
<gene>
    <name evidence="1" type="ORF">GMA6_101</name>
</gene>
<dbReference type="EMBL" id="KR063280">
    <property type="protein sequence ID" value="AKL88382.1"/>
    <property type="molecule type" value="Genomic_DNA"/>
</dbReference>
<accession>A0A0K0NLF2</accession>
<reference evidence="1 2" key="1">
    <citation type="journal article" date="2015" name="PLoS ONE">
        <title>Lysis to Kill: Evaluation of the Lytic Abilities, and Genomics of Nine Bacteriophages Infective for Gordonia spp. and Their Potential Use in Activated Sludge Foam Biocontrol.</title>
        <authorList>
            <person name="Dyson Z.A."/>
            <person name="Tucci J."/>
            <person name="Seviour R.J."/>
            <person name="Petrovski S."/>
        </authorList>
    </citation>
    <scope>NUCLEOTIDE SEQUENCE [LARGE SCALE GENOMIC DNA]</scope>
</reference>
<organism evidence="1 2">
    <name type="scientific">Gordonia phage GMA6</name>
    <dbReference type="NCBI Taxonomy" id="1647285"/>
    <lineage>
        <taxon>Viruses</taxon>
        <taxon>Duplodnaviria</taxon>
        <taxon>Heunggongvirae</taxon>
        <taxon>Uroviricota</taxon>
        <taxon>Caudoviricetes</taxon>
        <taxon>Bendigovirus</taxon>
        <taxon>Bendigovirus GMA6</taxon>
    </lineage>
</organism>
<dbReference type="Pfam" id="PF11307">
    <property type="entry name" value="DUF3109"/>
    <property type="match status" value="1"/>
</dbReference>
<dbReference type="Proteomes" id="UP000203886">
    <property type="component" value="Segment"/>
</dbReference>
<evidence type="ECO:0000313" key="1">
    <source>
        <dbReference type="EMBL" id="AKL88382.1"/>
    </source>
</evidence>
<proteinExistence type="predicted"/>